<keyword evidence="4" id="KW-0004">4Fe-4S</keyword>
<dbReference type="GO" id="GO:0030313">
    <property type="term" value="C:cell envelope"/>
    <property type="evidence" value="ECO:0007669"/>
    <property type="project" value="UniProtKB-SubCell"/>
</dbReference>
<keyword evidence="4" id="KW-0411">Iron-sulfur</keyword>
<dbReference type="SUPFAM" id="SSF53706">
    <property type="entry name" value="Formate dehydrogenase/DMSO reductase, domains 1-3"/>
    <property type="match status" value="1"/>
</dbReference>
<dbReference type="InterPro" id="IPR006656">
    <property type="entry name" value="Mopterin_OxRdtase"/>
</dbReference>
<evidence type="ECO:0000256" key="4">
    <source>
        <dbReference type="ARBA" id="ARBA00022485"/>
    </source>
</evidence>
<comment type="similarity">
    <text evidence="3">Belongs to the prokaryotic molybdopterin-containing oxidoreductase family.</text>
</comment>
<organism evidence="7">
    <name type="scientific">marine sediment metagenome</name>
    <dbReference type="NCBI Taxonomy" id="412755"/>
    <lineage>
        <taxon>unclassified sequences</taxon>
        <taxon>metagenomes</taxon>
        <taxon>ecological metagenomes</taxon>
    </lineage>
</organism>
<dbReference type="Gene3D" id="3.40.228.10">
    <property type="entry name" value="Dimethylsulfoxide Reductase, domain 2"/>
    <property type="match status" value="1"/>
</dbReference>
<sequence>MTNHWIDIRNADCIMIIGSNAAENHPISFKWVTKAMERGAKLIHVDPRFTRTSSKADIYAPIRSGTDIAFIGGMINYVLNDMENNPDSYN</sequence>
<keyword evidence="4" id="KW-0408">Iron</keyword>
<keyword evidence="4" id="KW-0479">Metal-binding</keyword>
<dbReference type="AlphaFoldDB" id="X1Q1J0"/>
<dbReference type="EMBL" id="BARV01042529">
    <property type="protein sequence ID" value="GAI48611.1"/>
    <property type="molecule type" value="Genomic_DNA"/>
</dbReference>
<gene>
    <name evidence="7" type="ORF">S06H3_63915</name>
</gene>
<dbReference type="GO" id="GO:0009061">
    <property type="term" value="P:anaerobic respiration"/>
    <property type="evidence" value="ECO:0007669"/>
    <property type="project" value="TreeGrafter"/>
</dbReference>
<dbReference type="PANTHER" id="PTHR43598">
    <property type="entry name" value="TUNGSTEN-CONTAINING FORMYLMETHANOFURAN DEHYDROGENASE 2 SUBUNIT B"/>
    <property type="match status" value="1"/>
</dbReference>
<accession>X1Q1J0</accession>
<evidence type="ECO:0000256" key="2">
    <source>
        <dbReference type="ARBA" id="ARBA00004196"/>
    </source>
</evidence>
<reference evidence="7" key="1">
    <citation type="journal article" date="2014" name="Front. Microbiol.">
        <title>High frequency of phylogenetically diverse reductive dehalogenase-homologous genes in deep subseafloor sedimentary metagenomes.</title>
        <authorList>
            <person name="Kawai M."/>
            <person name="Futagami T."/>
            <person name="Toyoda A."/>
            <person name="Takaki Y."/>
            <person name="Nishi S."/>
            <person name="Hori S."/>
            <person name="Arai W."/>
            <person name="Tsubouchi T."/>
            <person name="Morono Y."/>
            <person name="Uchiyama I."/>
            <person name="Ito T."/>
            <person name="Fujiyama A."/>
            <person name="Inagaki F."/>
            <person name="Takami H."/>
        </authorList>
    </citation>
    <scope>NUCLEOTIDE SEQUENCE</scope>
    <source>
        <strain evidence="7">Expedition CK06-06</strain>
    </source>
</reference>
<name>X1Q1J0_9ZZZZ</name>
<evidence type="ECO:0000259" key="6">
    <source>
        <dbReference type="Pfam" id="PF00384"/>
    </source>
</evidence>
<evidence type="ECO:0000256" key="1">
    <source>
        <dbReference type="ARBA" id="ARBA00001966"/>
    </source>
</evidence>
<dbReference type="Pfam" id="PF00384">
    <property type="entry name" value="Molybdopterin"/>
    <property type="match status" value="1"/>
</dbReference>
<dbReference type="GO" id="GO:0051539">
    <property type="term" value="F:4 iron, 4 sulfur cluster binding"/>
    <property type="evidence" value="ECO:0007669"/>
    <property type="project" value="UniProtKB-KW"/>
</dbReference>
<keyword evidence="5" id="KW-0560">Oxidoreductase</keyword>
<comment type="caution">
    <text evidence="7">The sequence shown here is derived from an EMBL/GenBank/DDBJ whole genome shotgun (WGS) entry which is preliminary data.</text>
</comment>
<dbReference type="GO" id="GO:0030151">
    <property type="term" value="F:molybdenum ion binding"/>
    <property type="evidence" value="ECO:0007669"/>
    <property type="project" value="TreeGrafter"/>
</dbReference>
<evidence type="ECO:0000313" key="7">
    <source>
        <dbReference type="EMBL" id="GAI48611.1"/>
    </source>
</evidence>
<comment type="cofactor">
    <cofactor evidence="1">
        <name>[4Fe-4S] cluster</name>
        <dbReference type="ChEBI" id="CHEBI:49883"/>
    </cofactor>
</comment>
<comment type="subcellular location">
    <subcellularLocation>
        <location evidence="2">Cell envelope</location>
    </subcellularLocation>
</comment>
<dbReference type="GO" id="GO:0016491">
    <property type="term" value="F:oxidoreductase activity"/>
    <property type="evidence" value="ECO:0007669"/>
    <property type="project" value="UniProtKB-KW"/>
</dbReference>
<feature type="domain" description="Molybdopterin oxidoreductase" evidence="6">
    <location>
        <begin position="2"/>
        <end position="77"/>
    </location>
</feature>
<proteinExistence type="inferred from homology"/>
<evidence type="ECO:0000256" key="3">
    <source>
        <dbReference type="ARBA" id="ARBA00010312"/>
    </source>
</evidence>
<feature type="non-terminal residue" evidence="7">
    <location>
        <position position="90"/>
    </location>
</feature>
<evidence type="ECO:0000256" key="5">
    <source>
        <dbReference type="ARBA" id="ARBA00023002"/>
    </source>
</evidence>
<dbReference type="GO" id="GO:0009055">
    <property type="term" value="F:electron transfer activity"/>
    <property type="evidence" value="ECO:0007669"/>
    <property type="project" value="TreeGrafter"/>
</dbReference>
<protein>
    <recommendedName>
        <fullName evidence="6">Molybdopterin oxidoreductase domain-containing protein</fullName>
    </recommendedName>
</protein>
<dbReference type="PANTHER" id="PTHR43598:SF1">
    <property type="entry name" value="FORMATE DEHYDROGENASE-O MAJOR SUBUNIT"/>
    <property type="match status" value="1"/>
</dbReference>